<accession>A0A397HZX0</accession>
<comment type="caution">
    <text evidence="2">The sequence shown here is derived from an EMBL/GenBank/DDBJ whole genome shotgun (WGS) entry which is preliminary data.</text>
</comment>
<name>A0A397HZX0_9GLOM</name>
<evidence type="ECO:0000313" key="3">
    <source>
        <dbReference type="Proteomes" id="UP000266861"/>
    </source>
</evidence>
<reference evidence="2 3" key="1">
    <citation type="submission" date="2018-08" db="EMBL/GenBank/DDBJ databases">
        <title>Genome and evolution of the arbuscular mycorrhizal fungus Diversispora epigaea (formerly Glomus versiforme) and its bacterial endosymbionts.</title>
        <authorList>
            <person name="Sun X."/>
            <person name="Fei Z."/>
            <person name="Harrison M."/>
        </authorList>
    </citation>
    <scope>NUCLEOTIDE SEQUENCE [LARGE SCALE GENOMIC DNA]</scope>
    <source>
        <strain evidence="2 3">IT104</strain>
    </source>
</reference>
<feature type="region of interest" description="Disordered" evidence="1">
    <location>
        <begin position="196"/>
        <end position="251"/>
    </location>
</feature>
<dbReference type="EMBL" id="PQFF01000266">
    <property type="protein sequence ID" value="RHZ68881.1"/>
    <property type="molecule type" value="Genomic_DNA"/>
</dbReference>
<dbReference type="Proteomes" id="UP000266861">
    <property type="component" value="Unassembled WGS sequence"/>
</dbReference>
<evidence type="ECO:0008006" key="4">
    <source>
        <dbReference type="Google" id="ProtNLM"/>
    </source>
</evidence>
<dbReference type="STRING" id="1348612.A0A397HZX0"/>
<dbReference type="AlphaFoldDB" id="A0A397HZX0"/>
<proteinExistence type="predicted"/>
<gene>
    <name evidence="2" type="ORF">Glove_292g97</name>
</gene>
<feature type="compositionally biased region" description="Acidic residues" evidence="1">
    <location>
        <begin position="197"/>
        <end position="231"/>
    </location>
</feature>
<evidence type="ECO:0000313" key="2">
    <source>
        <dbReference type="EMBL" id="RHZ68881.1"/>
    </source>
</evidence>
<evidence type="ECO:0000256" key="1">
    <source>
        <dbReference type="SAM" id="MobiDB-lite"/>
    </source>
</evidence>
<protein>
    <recommendedName>
        <fullName evidence="4">Protein kinase domain-containing protein</fullName>
    </recommendedName>
</protein>
<sequence length="335" mass="37851">MTETADQLLSHVVLICQWISQTSRNPSSIFSAYSRFPSVRLKQYHIPRGQFPISSTIAQSLKVEKDAETHFYFNVLGSIQTQGAYFVGDVLDCWVDRDQITNQNFQFKKKILSQVFDVMACNGLHYSILSNYSDTYFLKREEESKTTLHISRVVQPNDTNLTLRECVYYISQLAISDRSGIRLKCIRGNNISSNGFDDADDTNDNSDDNSNDQDYTDDGSSSDDVFSDDDGSSNNYDNDYPSKKIKRNSKKTGSSKKVIASSSKGITTIDEYIGGGTFGKVFSGLYHGQAVAWKTCDTYKKKEAKKSLRVEANMYLILKECQGYVYDGYLYVLTL</sequence>
<organism evidence="2 3">
    <name type="scientific">Diversispora epigaea</name>
    <dbReference type="NCBI Taxonomy" id="1348612"/>
    <lineage>
        <taxon>Eukaryota</taxon>
        <taxon>Fungi</taxon>
        <taxon>Fungi incertae sedis</taxon>
        <taxon>Mucoromycota</taxon>
        <taxon>Glomeromycotina</taxon>
        <taxon>Glomeromycetes</taxon>
        <taxon>Diversisporales</taxon>
        <taxon>Diversisporaceae</taxon>
        <taxon>Diversispora</taxon>
    </lineage>
</organism>
<dbReference type="SUPFAM" id="SSF56112">
    <property type="entry name" value="Protein kinase-like (PK-like)"/>
    <property type="match status" value="1"/>
</dbReference>
<dbReference type="OrthoDB" id="2156052at2759"/>
<dbReference type="Gene3D" id="3.30.200.20">
    <property type="entry name" value="Phosphorylase Kinase, domain 1"/>
    <property type="match status" value="1"/>
</dbReference>
<keyword evidence="3" id="KW-1185">Reference proteome</keyword>
<dbReference type="InterPro" id="IPR011009">
    <property type="entry name" value="Kinase-like_dom_sf"/>
</dbReference>